<evidence type="ECO:0000313" key="3">
    <source>
        <dbReference type="Proteomes" id="UP000201613"/>
    </source>
</evidence>
<reference evidence="2 3" key="1">
    <citation type="submission" date="2017-05" db="EMBL/GenBank/DDBJ databases">
        <authorList>
            <person name="Song R."/>
            <person name="Chenine A.L."/>
            <person name="Ruprecht R.M."/>
        </authorList>
    </citation>
    <scope>NUCLEOTIDE SEQUENCE [LARGE SCALE GENOMIC DNA]</scope>
    <source>
        <strain evidence="2 3">CECT 8899</strain>
    </source>
</reference>
<sequence>MRTPWHLWVVGGVSLLWNAGGAYDYLMTQLNNEAYLSMLTEPQRALMDSRPVWFDAAWAIGVWGSILGSLLLLLRSRFAVQAFLASFLGLIVSAIWSFGIAEPSSFEVMGSFAAIFSLAIAVVIVLLYLYARAMAARGVLR</sequence>
<dbReference type="AlphaFoldDB" id="A0A238LIU3"/>
<evidence type="ECO:0000313" key="2">
    <source>
        <dbReference type="EMBL" id="SMY08790.1"/>
    </source>
</evidence>
<dbReference type="RefSeq" id="WP_093992947.1">
    <property type="nucleotide sequence ID" value="NZ_FXZK01000005.1"/>
</dbReference>
<keyword evidence="1" id="KW-0472">Membrane</keyword>
<gene>
    <name evidence="2" type="ORF">LOM8899_02946</name>
</gene>
<feature type="transmembrane region" description="Helical" evidence="1">
    <location>
        <begin position="56"/>
        <end position="74"/>
    </location>
</feature>
<keyword evidence="3" id="KW-1185">Reference proteome</keyword>
<dbReference type="Proteomes" id="UP000201613">
    <property type="component" value="Unassembled WGS sequence"/>
</dbReference>
<evidence type="ECO:0008006" key="4">
    <source>
        <dbReference type="Google" id="ProtNLM"/>
    </source>
</evidence>
<dbReference type="EMBL" id="FXZK01000005">
    <property type="protein sequence ID" value="SMY08790.1"/>
    <property type="molecule type" value="Genomic_DNA"/>
</dbReference>
<feature type="transmembrane region" description="Helical" evidence="1">
    <location>
        <begin position="112"/>
        <end position="131"/>
    </location>
</feature>
<proteinExistence type="predicted"/>
<name>A0A238LIU3_9RHOB</name>
<keyword evidence="1" id="KW-1133">Transmembrane helix</keyword>
<protein>
    <recommendedName>
        <fullName evidence="4">Sugar transporter</fullName>
    </recommendedName>
</protein>
<feature type="transmembrane region" description="Helical" evidence="1">
    <location>
        <begin position="81"/>
        <end position="100"/>
    </location>
</feature>
<keyword evidence="1" id="KW-0812">Transmembrane</keyword>
<accession>A0A238LIU3</accession>
<evidence type="ECO:0000256" key="1">
    <source>
        <dbReference type="SAM" id="Phobius"/>
    </source>
</evidence>
<organism evidence="2 3">
    <name type="scientific">Flavimaricola marinus</name>
    <dbReference type="NCBI Taxonomy" id="1819565"/>
    <lineage>
        <taxon>Bacteria</taxon>
        <taxon>Pseudomonadati</taxon>
        <taxon>Pseudomonadota</taxon>
        <taxon>Alphaproteobacteria</taxon>
        <taxon>Rhodobacterales</taxon>
        <taxon>Paracoccaceae</taxon>
        <taxon>Flavimaricola</taxon>
    </lineage>
</organism>
<dbReference type="OrthoDB" id="5801787at2"/>